<comment type="caution">
    <text evidence="9">The sequence shown here is derived from an EMBL/GenBank/DDBJ whole genome shotgun (WGS) entry which is preliminary data.</text>
</comment>
<dbReference type="SUPFAM" id="SSF142764">
    <property type="entry name" value="YgbK-like"/>
    <property type="match status" value="1"/>
</dbReference>
<dbReference type="Pfam" id="PF07005">
    <property type="entry name" value="SBD_N"/>
    <property type="match status" value="1"/>
</dbReference>
<evidence type="ECO:0000256" key="1">
    <source>
        <dbReference type="ARBA" id="ARBA00005715"/>
    </source>
</evidence>
<dbReference type="GO" id="GO:0016301">
    <property type="term" value="F:kinase activity"/>
    <property type="evidence" value="ECO:0007669"/>
    <property type="project" value="UniProtKB-KW"/>
</dbReference>
<accession>A0ABS0ZR73</accession>
<dbReference type="InterPro" id="IPR010737">
    <property type="entry name" value="4-carb_acid_sugar_kinase_N"/>
</dbReference>
<evidence type="ECO:0000256" key="5">
    <source>
        <dbReference type="ARBA" id="ARBA00022840"/>
    </source>
</evidence>
<keyword evidence="3" id="KW-0547">Nucleotide-binding</keyword>
<keyword evidence="5" id="KW-0067">ATP-binding</keyword>
<protein>
    <submittedName>
        <fullName evidence="9">D-threonate kinase</fullName>
    </submittedName>
</protein>
<dbReference type="EMBL" id="JADWND010000004">
    <property type="protein sequence ID" value="MBJ8381304.1"/>
    <property type="molecule type" value="Genomic_DNA"/>
</dbReference>
<proteinExistence type="inferred from homology"/>
<evidence type="ECO:0000256" key="2">
    <source>
        <dbReference type="ARBA" id="ARBA00022679"/>
    </source>
</evidence>
<organism evidence="9 10">
    <name type="scientific">Citrobacter sedlakii</name>
    <dbReference type="NCBI Taxonomy" id="67826"/>
    <lineage>
        <taxon>Bacteria</taxon>
        <taxon>Pseudomonadati</taxon>
        <taxon>Pseudomonadota</taxon>
        <taxon>Gammaproteobacteria</taxon>
        <taxon>Enterobacterales</taxon>
        <taxon>Enterobacteriaceae</taxon>
        <taxon>Citrobacter</taxon>
        <taxon>Citrobacter freundii complex</taxon>
    </lineage>
</organism>
<dbReference type="Proteomes" id="UP000746649">
    <property type="component" value="Unassembled WGS sequence"/>
</dbReference>
<evidence type="ECO:0000313" key="10">
    <source>
        <dbReference type="Proteomes" id="UP000746649"/>
    </source>
</evidence>
<dbReference type="Pfam" id="PF17042">
    <property type="entry name" value="NBD_C"/>
    <property type="match status" value="1"/>
</dbReference>
<keyword evidence="2" id="KW-0808">Transferase</keyword>
<gene>
    <name evidence="9" type="ORF">I6M88_10015</name>
</gene>
<evidence type="ECO:0000259" key="8">
    <source>
        <dbReference type="Pfam" id="PF17042"/>
    </source>
</evidence>
<comment type="similarity">
    <text evidence="1">Belongs to the four-carbon acid sugar kinase family.</text>
</comment>
<dbReference type="InterPro" id="IPR031475">
    <property type="entry name" value="NBD_C"/>
</dbReference>
<evidence type="ECO:0000256" key="3">
    <source>
        <dbReference type="ARBA" id="ARBA00022741"/>
    </source>
</evidence>
<keyword evidence="6" id="KW-0119">Carbohydrate metabolism</keyword>
<dbReference type="RefSeq" id="WP_042289986.1">
    <property type="nucleotide sequence ID" value="NZ_CABLBY010000010.1"/>
</dbReference>
<name>A0ABS0ZR73_9ENTR</name>
<keyword evidence="4 9" id="KW-0418">Kinase</keyword>
<keyword evidence="10" id="KW-1185">Reference proteome</keyword>
<dbReference type="InterPro" id="IPR037051">
    <property type="entry name" value="4-carb_acid_sugar_kinase_N_sf"/>
</dbReference>
<feature type="domain" description="Four-carbon acid sugar kinase N-terminal" evidence="7">
    <location>
        <begin position="3"/>
        <end position="225"/>
    </location>
</feature>
<evidence type="ECO:0000259" key="7">
    <source>
        <dbReference type="Pfam" id="PF07005"/>
    </source>
</evidence>
<sequence length="423" mass="44894">MKMIVIADDFTGSNDTGVQLAKKGARTEVMLTPEQKPSRRADVLVINTESRAIPAEQAAKAVAQALAPWCEGETLPLVYKKIDSTFRGNVGAEVTAAMRAANRTLAVIAAAIPAAGRTTRDGLCLVNGTPLLETEFASDPKTPILSSRIAELIALQSDIPVHDVSLDDVRRGQLSALLRAFAAEGECMVVVDAVEDRDLSLIAQAICEQATLPLLVGAAGLANALPVRMFMQEKQELPVLVVAGSMSEATRRQVEKALCQARASVVDIDASRLISAQAEQEIAAVVEQACALLGRQQHTILRTSRSADDRQMIDALCTEAGVSRQQLGEMLSQRLGTITLRIIEQARIGGLFLTGGDIATAVASALGAEGYRIQSEVAPCIPCGTFVNSEIDDLPVITKAGGFGSDSTLCDALYFIEEMYSGN</sequence>
<dbReference type="Gene3D" id="3.40.50.10840">
    <property type="entry name" value="Putative sugar-binding, N-terminal domain"/>
    <property type="match status" value="1"/>
</dbReference>
<evidence type="ECO:0000256" key="4">
    <source>
        <dbReference type="ARBA" id="ARBA00022777"/>
    </source>
</evidence>
<reference evidence="9 10" key="1">
    <citation type="submission" date="2020-11" db="EMBL/GenBank/DDBJ databases">
        <title>Enhanced detection system for hospital associated transmission using whole genome sequencing surveillance.</title>
        <authorList>
            <person name="Harrison L.H."/>
            <person name="Van Tyne D."/>
            <person name="Marsh J.W."/>
            <person name="Griffith M.P."/>
            <person name="Snyder D.J."/>
            <person name="Cooper V.S."/>
            <person name="Mustapha M."/>
        </authorList>
    </citation>
    <scope>NUCLEOTIDE SEQUENCE [LARGE SCALE GENOMIC DNA]</scope>
    <source>
        <strain evidence="9 10">CB00117</strain>
    </source>
</reference>
<dbReference type="NCBIfam" id="NF047819">
    <property type="entry name" value="ThrnKinDtnkGamma"/>
    <property type="match status" value="1"/>
</dbReference>
<dbReference type="InterPro" id="IPR042213">
    <property type="entry name" value="NBD_C_sf"/>
</dbReference>
<evidence type="ECO:0000313" key="9">
    <source>
        <dbReference type="EMBL" id="MBJ8381304.1"/>
    </source>
</evidence>
<dbReference type="Gene3D" id="3.40.980.20">
    <property type="entry name" value="Four-carbon acid sugar kinase, nucleotide binding domain"/>
    <property type="match status" value="1"/>
</dbReference>
<feature type="domain" description="Four-carbon acid sugar kinase nucleotide binding" evidence="8">
    <location>
        <begin position="240"/>
        <end position="409"/>
    </location>
</feature>
<evidence type="ECO:0000256" key="6">
    <source>
        <dbReference type="ARBA" id="ARBA00023277"/>
    </source>
</evidence>